<dbReference type="CDD" id="cd00082">
    <property type="entry name" value="HisKA"/>
    <property type="match status" value="1"/>
</dbReference>
<dbReference type="InterPro" id="IPR004358">
    <property type="entry name" value="Sig_transdc_His_kin-like_C"/>
</dbReference>
<dbReference type="Pfam" id="PF00512">
    <property type="entry name" value="HisKA"/>
    <property type="match status" value="1"/>
</dbReference>
<evidence type="ECO:0000256" key="8">
    <source>
        <dbReference type="ARBA" id="ARBA00023012"/>
    </source>
</evidence>
<evidence type="ECO:0000313" key="10">
    <source>
        <dbReference type="EMBL" id="QDV88017.1"/>
    </source>
</evidence>
<name>A0ABX5Y272_9BACT</name>
<comment type="catalytic activity">
    <reaction evidence="1">
        <text>ATP + protein L-histidine = ADP + protein N-phospho-L-histidine.</text>
        <dbReference type="EC" id="2.7.13.3"/>
    </reaction>
</comment>
<dbReference type="PROSITE" id="PS50109">
    <property type="entry name" value="HIS_KIN"/>
    <property type="match status" value="1"/>
</dbReference>
<evidence type="ECO:0000256" key="7">
    <source>
        <dbReference type="ARBA" id="ARBA00022840"/>
    </source>
</evidence>
<dbReference type="InterPro" id="IPR003594">
    <property type="entry name" value="HATPase_dom"/>
</dbReference>
<dbReference type="EC" id="2.7.13.3" evidence="2"/>
<keyword evidence="11" id="KW-1185">Reference proteome</keyword>
<dbReference type="PRINTS" id="PR00344">
    <property type="entry name" value="BCTRLSENSOR"/>
</dbReference>
<dbReference type="Gene3D" id="3.30.565.10">
    <property type="entry name" value="Histidine kinase-like ATPase, C-terminal domain"/>
    <property type="match status" value="1"/>
</dbReference>
<organism evidence="10 11">
    <name type="scientific">Stieleria magnilauensis</name>
    <dbReference type="NCBI Taxonomy" id="2527963"/>
    <lineage>
        <taxon>Bacteria</taxon>
        <taxon>Pseudomonadati</taxon>
        <taxon>Planctomycetota</taxon>
        <taxon>Planctomycetia</taxon>
        <taxon>Pirellulales</taxon>
        <taxon>Pirellulaceae</taxon>
        <taxon>Stieleria</taxon>
    </lineage>
</organism>
<evidence type="ECO:0000259" key="9">
    <source>
        <dbReference type="PROSITE" id="PS50109"/>
    </source>
</evidence>
<keyword evidence="3" id="KW-0597">Phosphoprotein</keyword>
<dbReference type="RefSeq" id="WP_145220028.1">
    <property type="nucleotide sequence ID" value="NZ_CP036432.1"/>
</dbReference>
<dbReference type="Gene3D" id="1.10.287.130">
    <property type="match status" value="1"/>
</dbReference>
<dbReference type="SMART" id="SM00387">
    <property type="entry name" value="HATPase_c"/>
    <property type="match status" value="1"/>
</dbReference>
<keyword evidence="5" id="KW-0547">Nucleotide-binding</keyword>
<dbReference type="PANTHER" id="PTHR43065">
    <property type="entry name" value="SENSOR HISTIDINE KINASE"/>
    <property type="match status" value="1"/>
</dbReference>
<evidence type="ECO:0000256" key="6">
    <source>
        <dbReference type="ARBA" id="ARBA00022777"/>
    </source>
</evidence>
<evidence type="ECO:0000256" key="4">
    <source>
        <dbReference type="ARBA" id="ARBA00022679"/>
    </source>
</evidence>
<evidence type="ECO:0000256" key="5">
    <source>
        <dbReference type="ARBA" id="ARBA00022741"/>
    </source>
</evidence>
<keyword evidence="7" id="KW-0067">ATP-binding</keyword>
<dbReference type="GO" id="GO:0004673">
    <property type="term" value="F:protein histidine kinase activity"/>
    <property type="evidence" value="ECO:0007669"/>
    <property type="project" value="UniProtKB-EC"/>
</dbReference>
<reference evidence="10 11" key="1">
    <citation type="submission" date="2019-02" db="EMBL/GenBank/DDBJ databases">
        <title>Deep-cultivation of Planctomycetes and their phenomic and genomic characterization uncovers novel biology.</title>
        <authorList>
            <person name="Wiegand S."/>
            <person name="Jogler M."/>
            <person name="Boedeker C."/>
            <person name="Pinto D."/>
            <person name="Vollmers J."/>
            <person name="Rivas-Marin E."/>
            <person name="Kohn T."/>
            <person name="Peeters S.H."/>
            <person name="Heuer A."/>
            <person name="Rast P."/>
            <person name="Oberbeckmann S."/>
            <person name="Bunk B."/>
            <person name="Jeske O."/>
            <person name="Meyerdierks A."/>
            <person name="Storesund J.E."/>
            <person name="Kallscheuer N."/>
            <person name="Luecker S."/>
            <person name="Lage O.M."/>
            <person name="Pohl T."/>
            <person name="Merkel B.J."/>
            <person name="Hornburger P."/>
            <person name="Mueller R.-W."/>
            <person name="Bruemmer F."/>
            <person name="Labrenz M."/>
            <person name="Spormann A.M."/>
            <person name="Op den Camp H."/>
            <person name="Overmann J."/>
            <person name="Amann R."/>
            <person name="Jetten M.S.M."/>
            <person name="Mascher T."/>
            <person name="Medema M.H."/>
            <person name="Devos D.P."/>
            <person name="Kaster A.-K."/>
            <person name="Ovreas L."/>
            <person name="Rohde M."/>
            <person name="Galperin M.Y."/>
            <person name="Jogler C."/>
        </authorList>
    </citation>
    <scope>NUCLEOTIDE SEQUENCE [LARGE SCALE GENOMIC DNA]</scope>
    <source>
        <strain evidence="10 11">TBK1r</strain>
    </source>
</reference>
<dbReference type="InterPro" id="IPR003661">
    <property type="entry name" value="HisK_dim/P_dom"/>
</dbReference>
<dbReference type="EMBL" id="CP036432">
    <property type="protein sequence ID" value="QDV88017.1"/>
    <property type="molecule type" value="Genomic_DNA"/>
</dbReference>
<gene>
    <name evidence="10" type="primary">kinD_2</name>
    <name evidence="10" type="ORF">TBK1r_70490</name>
</gene>
<accession>A0ABX5Y272</accession>
<evidence type="ECO:0000256" key="1">
    <source>
        <dbReference type="ARBA" id="ARBA00000085"/>
    </source>
</evidence>
<keyword evidence="4 10" id="KW-0808">Transferase</keyword>
<evidence type="ECO:0000256" key="2">
    <source>
        <dbReference type="ARBA" id="ARBA00012438"/>
    </source>
</evidence>
<evidence type="ECO:0000256" key="3">
    <source>
        <dbReference type="ARBA" id="ARBA00022553"/>
    </source>
</evidence>
<proteinExistence type="predicted"/>
<dbReference type="InterPro" id="IPR036890">
    <property type="entry name" value="HATPase_C_sf"/>
</dbReference>
<keyword evidence="6 10" id="KW-0418">Kinase</keyword>
<dbReference type="PANTHER" id="PTHR43065:SF10">
    <property type="entry name" value="PEROXIDE STRESS-ACTIVATED HISTIDINE KINASE MAK3"/>
    <property type="match status" value="1"/>
</dbReference>
<dbReference type="Pfam" id="PF02518">
    <property type="entry name" value="HATPase_c"/>
    <property type="match status" value="1"/>
</dbReference>
<dbReference type="Proteomes" id="UP000318081">
    <property type="component" value="Chromosome"/>
</dbReference>
<sequence>MNAVTSLRDQSNEFPFPGSVLELGWWGVLPPISREDKRWWLPLSDTAMVAISTAISSSTAGWGDVNPLAVRRVTSAFLEDPPFLLYALLSWPGDEFVSATELAEWFIGAAPAEFADGEWMLAAPEITNAHQHRWSRLLARSRTTEPNDWIAGAAEWLQVLGPAIDSDWIEQLPAVIWDCVAEPKRKIEGSRLLQQLARARERELVTQSSLSALAEKRKLAAAKQLAYGLSHEINNPLANISARAQQLAREEADPQRQQSLQQIVQQVYRAHEMIAGLMFFANPPEVDRERVDLNALVEAAGEEFAAIAAEFDIRLLAETLPEPAMVSVDRSMILEAIRILLRNSIEAIGSGGTVVLSMERVDDPSRDPQWLIHVADSGPGLSVEASKHAFDPFYSGREAGRGLGLGLCRAYRVAQLHDATIRLSGGLAGCVATIAIPDPSARV</sequence>
<dbReference type="InterPro" id="IPR036097">
    <property type="entry name" value="HisK_dim/P_sf"/>
</dbReference>
<keyword evidence="8" id="KW-0902">Two-component regulatory system</keyword>
<dbReference type="CDD" id="cd00075">
    <property type="entry name" value="HATPase"/>
    <property type="match status" value="1"/>
</dbReference>
<dbReference type="SUPFAM" id="SSF47384">
    <property type="entry name" value="Homodimeric domain of signal transducing histidine kinase"/>
    <property type="match status" value="1"/>
</dbReference>
<dbReference type="InterPro" id="IPR005467">
    <property type="entry name" value="His_kinase_dom"/>
</dbReference>
<dbReference type="SUPFAM" id="SSF55874">
    <property type="entry name" value="ATPase domain of HSP90 chaperone/DNA topoisomerase II/histidine kinase"/>
    <property type="match status" value="1"/>
</dbReference>
<dbReference type="SMART" id="SM00388">
    <property type="entry name" value="HisKA"/>
    <property type="match status" value="1"/>
</dbReference>
<feature type="domain" description="Histidine kinase" evidence="9">
    <location>
        <begin position="228"/>
        <end position="440"/>
    </location>
</feature>
<evidence type="ECO:0000313" key="11">
    <source>
        <dbReference type="Proteomes" id="UP000318081"/>
    </source>
</evidence>
<protein>
    <recommendedName>
        <fullName evidence="2">histidine kinase</fullName>
        <ecNumber evidence="2">2.7.13.3</ecNumber>
    </recommendedName>
</protein>